<dbReference type="PANTHER" id="PTHR46268:SF6">
    <property type="entry name" value="UNIVERSAL STRESS PROTEIN UP12"/>
    <property type="match status" value="1"/>
</dbReference>
<dbReference type="PRINTS" id="PR01438">
    <property type="entry name" value="UNVRSLSTRESS"/>
</dbReference>
<dbReference type="EMBL" id="JAVDWA010000001">
    <property type="protein sequence ID" value="MDR7071759.1"/>
    <property type="molecule type" value="Genomic_DNA"/>
</dbReference>
<sequence length="146" mass="16305">MNTIQNILVAYDGSEESQRALDYAVNFAYENEKIVLHLITVYQPAFSIAYTYANYPVEQANYELKEKNEEMIQNVKTDLSFKTNLSIVAKAIEGYPGNVLTHYASMNSIDLIVIGSRGLSGVKELFLGSVSHHVVQKAECPVLVIK</sequence>
<organism evidence="3 4">
    <name type="scientific">Fictibacillus barbaricus</name>
    <dbReference type="NCBI Taxonomy" id="182136"/>
    <lineage>
        <taxon>Bacteria</taxon>
        <taxon>Bacillati</taxon>
        <taxon>Bacillota</taxon>
        <taxon>Bacilli</taxon>
        <taxon>Bacillales</taxon>
        <taxon>Fictibacillaceae</taxon>
        <taxon>Fictibacillus</taxon>
    </lineage>
</organism>
<evidence type="ECO:0000256" key="1">
    <source>
        <dbReference type="ARBA" id="ARBA00008791"/>
    </source>
</evidence>
<dbReference type="InterPro" id="IPR014729">
    <property type="entry name" value="Rossmann-like_a/b/a_fold"/>
</dbReference>
<evidence type="ECO:0000313" key="3">
    <source>
        <dbReference type="EMBL" id="MDR7071759.1"/>
    </source>
</evidence>
<dbReference type="InterPro" id="IPR006015">
    <property type="entry name" value="Universal_stress_UspA"/>
</dbReference>
<dbReference type="PANTHER" id="PTHR46268">
    <property type="entry name" value="STRESS RESPONSE PROTEIN NHAX"/>
    <property type="match status" value="1"/>
</dbReference>
<dbReference type="SUPFAM" id="SSF52402">
    <property type="entry name" value="Adenine nucleotide alpha hydrolases-like"/>
    <property type="match status" value="1"/>
</dbReference>
<dbReference type="Proteomes" id="UP001258181">
    <property type="component" value="Unassembled WGS sequence"/>
</dbReference>
<comment type="caution">
    <text evidence="3">The sequence shown here is derived from an EMBL/GenBank/DDBJ whole genome shotgun (WGS) entry which is preliminary data.</text>
</comment>
<comment type="similarity">
    <text evidence="1">Belongs to the universal stress protein A family.</text>
</comment>
<evidence type="ECO:0000259" key="2">
    <source>
        <dbReference type="Pfam" id="PF00582"/>
    </source>
</evidence>
<accession>A0ABU1TX53</accession>
<dbReference type="InterPro" id="IPR006016">
    <property type="entry name" value="UspA"/>
</dbReference>
<reference evidence="3 4" key="1">
    <citation type="submission" date="2023-07" db="EMBL/GenBank/DDBJ databases">
        <title>Sorghum-associated microbial communities from plants grown in Nebraska, USA.</title>
        <authorList>
            <person name="Schachtman D."/>
        </authorList>
    </citation>
    <scope>NUCLEOTIDE SEQUENCE [LARGE SCALE GENOMIC DNA]</scope>
    <source>
        <strain evidence="3 4">BE211</strain>
    </source>
</reference>
<feature type="domain" description="UspA" evidence="2">
    <location>
        <begin position="4"/>
        <end position="146"/>
    </location>
</feature>
<proteinExistence type="inferred from homology"/>
<name>A0ABU1TX53_9BACL</name>
<evidence type="ECO:0000313" key="4">
    <source>
        <dbReference type="Proteomes" id="UP001258181"/>
    </source>
</evidence>
<dbReference type="CDD" id="cd23659">
    <property type="entry name" value="USP_At3g01520-like"/>
    <property type="match status" value="1"/>
</dbReference>
<protein>
    <submittedName>
        <fullName evidence="3">Nucleotide-binding universal stress UspA family protein</fullName>
    </submittedName>
</protein>
<dbReference type="RefSeq" id="WP_310256500.1">
    <property type="nucleotide sequence ID" value="NZ_JAVDWA010000001.1"/>
</dbReference>
<dbReference type="Gene3D" id="3.40.50.620">
    <property type="entry name" value="HUPs"/>
    <property type="match status" value="1"/>
</dbReference>
<dbReference type="Pfam" id="PF00582">
    <property type="entry name" value="Usp"/>
    <property type="match status" value="1"/>
</dbReference>
<gene>
    <name evidence="3" type="ORF">J2X07_000734</name>
</gene>
<keyword evidence="4" id="KW-1185">Reference proteome</keyword>